<comment type="caution">
    <text evidence="1">The sequence shown here is derived from an EMBL/GenBank/DDBJ whole genome shotgun (WGS) entry which is preliminary data.</text>
</comment>
<reference evidence="1 2" key="1">
    <citation type="submission" date="2024-01" db="EMBL/GenBank/DDBJ databases">
        <title>Genome assemblies of Stephania.</title>
        <authorList>
            <person name="Yang L."/>
        </authorList>
    </citation>
    <scope>NUCLEOTIDE SEQUENCE [LARGE SCALE GENOMIC DNA]</scope>
    <source>
        <strain evidence="1">YNDBR</strain>
        <tissue evidence="1">Leaf</tissue>
    </source>
</reference>
<keyword evidence="2" id="KW-1185">Reference proteome</keyword>
<protein>
    <submittedName>
        <fullName evidence="1">Uncharacterized protein</fullName>
    </submittedName>
</protein>
<dbReference type="EMBL" id="JBBNAF010000003">
    <property type="protein sequence ID" value="KAK9160988.1"/>
    <property type="molecule type" value="Genomic_DNA"/>
</dbReference>
<gene>
    <name evidence="1" type="ORF">Syun_007329</name>
</gene>
<accession>A0AAP0PYL2</accession>
<name>A0AAP0PYL2_9MAGN</name>
<proteinExistence type="predicted"/>
<dbReference type="AlphaFoldDB" id="A0AAP0PYL2"/>
<evidence type="ECO:0000313" key="2">
    <source>
        <dbReference type="Proteomes" id="UP001420932"/>
    </source>
</evidence>
<evidence type="ECO:0000313" key="1">
    <source>
        <dbReference type="EMBL" id="KAK9160988.1"/>
    </source>
</evidence>
<organism evidence="1 2">
    <name type="scientific">Stephania yunnanensis</name>
    <dbReference type="NCBI Taxonomy" id="152371"/>
    <lineage>
        <taxon>Eukaryota</taxon>
        <taxon>Viridiplantae</taxon>
        <taxon>Streptophyta</taxon>
        <taxon>Embryophyta</taxon>
        <taxon>Tracheophyta</taxon>
        <taxon>Spermatophyta</taxon>
        <taxon>Magnoliopsida</taxon>
        <taxon>Ranunculales</taxon>
        <taxon>Menispermaceae</taxon>
        <taxon>Menispermoideae</taxon>
        <taxon>Cissampelideae</taxon>
        <taxon>Stephania</taxon>
    </lineage>
</organism>
<dbReference type="Proteomes" id="UP001420932">
    <property type="component" value="Unassembled WGS sequence"/>
</dbReference>
<sequence length="65" mass="7536">MIFLQVCECENNDAIKKLPKLALKNKITILEIVIEPINSNERVSCCYINLLLFQMQLNVSMYLDC</sequence>